<evidence type="ECO:0000313" key="3">
    <source>
        <dbReference type="Proteomes" id="UP001576784"/>
    </source>
</evidence>
<dbReference type="Proteomes" id="UP001576784">
    <property type="component" value="Unassembled WGS sequence"/>
</dbReference>
<feature type="region of interest" description="Disordered" evidence="1">
    <location>
        <begin position="48"/>
        <end position="80"/>
    </location>
</feature>
<evidence type="ECO:0000256" key="1">
    <source>
        <dbReference type="SAM" id="MobiDB-lite"/>
    </source>
</evidence>
<keyword evidence="3" id="KW-1185">Reference proteome</keyword>
<gene>
    <name evidence="2" type="ORF">ACE1CI_36315</name>
</gene>
<dbReference type="RefSeq" id="WP_413268016.1">
    <property type="nucleotide sequence ID" value="NZ_JBHFNR010000289.1"/>
</dbReference>
<dbReference type="Pfam" id="PF06051">
    <property type="entry name" value="DUF928"/>
    <property type="match status" value="1"/>
</dbReference>
<evidence type="ECO:0000313" key="2">
    <source>
        <dbReference type="EMBL" id="MFB2898413.1"/>
    </source>
</evidence>
<comment type="caution">
    <text evidence="2">The sequence shown here is derived from an EMBL/GenBank/DDBJ whole genome shotgun (WGS) entry which is preliminary data.</text>
</comment>
<organism evidence="2 3">
    <name type="scientific">Floridaenema flaviceps BLCC-F50</name>
    <dbReference type="NCBI Taxonomy" id="3153642"/>
    <lineage>
        <taxon>Bacteria</taxon>
        <taxon>Bacillati</taxon>
        <taxon>Cyanobacteriota</taxon>
        <taxon>Cyanophyceae</taxon>
        <taxon>Oscillatoriophycideae</taxon>
        <taxon>Aerosakkonematales</taxon>
        <taxon>Aerosakkonemataceae</taxon>
        <taxon>Floridanema</taxon>
        <taxon>Floridanema flaviceps</taxon>
    </lineage>
</organism>
<protein>
    <submittedName>
        <fullName evidence="2">DUF928 domain-containing protein</fullName>
    </submittedName>
</protein>
<name>A0ABV4Y4R6_9CYAN</name>
<reference evidence="2 3" key="1">
    <citation type="submission" date="2024-09" db="EMBL/GenBank/DDBJ databases">
        <title>Floridaenema gen nov. (Aerosakkonemataceae, Aerosakkonematales ord. nov., Cyanobacteria) from benthic tropical and subtropical fresh waters, with the description of four new species.</title>
        <authorList>
            <person name="Moretto J.A."/>
            <person name="Berthold D.E."/>
            <person name="Lefler F.W."/>
            <person name="Huang I.-S."/>
            <person name="Laughinghouse H. IV."/>
        </authorList>
    </citation>
    <scope>NUCLEOTIDE SEQUENCE [LARGE SCALE GENOMIC DNA]</scope>
    <source>
        <strain evidence="2 3">BLCC-F50</strain>
    </source>
</reference>
<accession>A0ABV4Y4R6</accession>
<dbReference type="InterPro" id="IPR010328">
    <property type="entry name" value="DUF928"/>
</dbReference>
<sequence length="257" mass="28862">MNNQNFLLIFTSYLCAIAVFPTQILALTTIGQKEAISPKGMEIAEYKPRDRGVPSQTASGASRGGKCEQDNNIPGPPLSALVPANDTSRLTVEGKPDFFVYIPQSSAQMAEFVLKDENQKNLYRTTFPISGKAEIVEITLPNNVYPLEKNQKYYWYFTVFCNTQNRSRNPFINESIERTEINSPNAAQVEKASLRDRSNFYAENGIWHDAVANLAQLRRQTPNDATLVNEWKKLLQSAGLEEFSDFPVTLAKLENSP</sequence>
<dbReference type="EMBL" id="JBHFNR010000289">
    <property type="protein sequence ID" value="MFB2898413.1"/>
    <property type="molecule type" value="Genomic_DNA"/>
</dbReference>
<proteinExistence type="predicted"/>